<dbReference type="PANTHER" id="PTHR30502">
    <property type="entry name" value="2-KETO-3-DEOXY-L-RHAMNONATE ALDOLASE"/>
    <property type="match status" value="1"/>
</dbReference>
<dbReference type="EMBL" id="JAFFPU010000033">
    <property type="protein sequence ID" value="MBM9577308.1"/>
    <property type="molecule type" value="Genomic_DNA"/>
</dbReference>
<sequence>MNTIKKKLSSGGVTVGSWMQIPNTAVAEILGSAGFDWIALDLEHGSFSLDLLPDLFRAIQIGGSLPFARVAQNHPKDIKQALDAGARGIIVPMIETSEQVENFIKWSSYPPNGTRGVGFSNASLFGKYFDSYSREINSDLIRVIQIENIKAMKEIDSILSVKGIDAVMLGPYDLSGSMGLTGQFDHSDFLKAVQDFQNAAEKKGVPLGTHVIPADYQKVLDEIRNGKKFIVYSTDAIMLNTQAGLNFKDLNAFKS</sequence>
<accession>A0ABS2UAB5</accession>
<evidence type="ECO:0000313" key="6">
    <source>
        <dbReference type="Proteomes" id="UP000724686"/>
    </source>
</evidence>
<dbReference type="Proteomes" id="UP000724686">
    <property type="component" value="Unassembled WGS sequence"/>
</dbReference>
<evidence type="ECO:0000259" key="4">
    <source>
        <dbReference type="Pfam" id="PF03328"/>
    </source>
</evidence>
<comment type="caution">
    <text evidence="5">The sequence shown here is derived from an EMBL/GenBank/DDBJ whole genome shotgun (WGS) entry which is preliminary data.</text>
</comment>
<evidence type="ECO:0000256" key="2">
    <source>
        <dbReference type="ARBA" id="ARBA00022723"/>
    </source>
</evidence>
<feature type="domain" description="HpcH/HpaI aldolase/citrate lyase" evidence="4">
    <location>
        <begin position="16"/>
        <end position="215"/>
    </location>
</feature>
<keyword evidence="6" id="KW-1185">Reference proteome</keyword>
<dbReference type="InterPro" id="IPR050251">
    <property type="entry name" value="HpcH-HpaI_aldolase"/>
</dbReference>
<dbReference type="Pfam" id="PF03328">
    <property type="entry name" value="HpcH_HpaI"/>
    <property type="match status" value="1"/>
</dbReference>
<reference evidence="5 6" key="1">
    <citation type="submission" date="2021-02" db="EMBL/GenBank/DDBJ databases">
        <title>Leptospira ainlahdjerensis sp. nov., Leptospira ainazelensis sp. nov., Leptospira abararensis sp. nov. and Leptospira chreensis sp. nov., four new species isolated from water sources in Algeria.</title>
        <authorList>
            <person name="Amara Korba A."/>
            <person name="Kainiu M."/>
            <person name="Vincent A.T."/>
            <person name="Mariet J.-F."/>
            <person name="Veyrier F.J."/>
            <person name="Goarant C."/>
            <person name="Picardeau M."/>
        </authorList>
    </citation>
    <scope>NUCLEOTIDE SEQUENCE [LARGE SCALE GENOMIC DNA]</scope>
    <source>
        <strain evidence="5 6">201903070</strain>
    </source>
</reference>
<dbReference type="Gene3D" id="3.20.20.60">
    <property type="entry name" value="Phosphoenolpyruvate-binding domains"/>
    <property type="match status" value="1"/>
</dbReference>
<proteinExistence type="inferred from homology"/>
<evidence type="ECO:0000256" key="1">
    <source>
        <dbReference type="ARBA" id="ARBA00005568"/>
    </source>
</evidence>
<organism evidence="5 6">
    <name type="scientific">Leptospira ainlahdjerensis</name>
    <dbReference type="NCBI Taxonomy" id="2810033"/>
    <lineage>
        <taxon>Bacteria</taxon>
        <taxon>Pseudomonadati</taxon>
        <taxon>Spirochaetota</taxon>
        <taxon>Spirochaetia</taxon>
        <taxon>Leptospirales</taxon>
        <taxon>Leptospiraceae</taxon>
        <taxon>Leptospira</taxon>
    </lineage>
</organism>
<evidence type="ECO:0000256" key="3">
    <source>
        <dbReference type="ARBA" id="ARBA00023239"/>
    </source>
</evidence>
<dbReference type="PANTHER" id="PTHR30502:SF0">
    <property type="entry name" value="PHOSPHOENOLPYRUVATE CARBOXYLASE FAMILY PROTEIN"/>
    <property type="match status" value="1"/>
</dbReference>
<dbReference type="InterPro" id="IPR005000">
    <property type="entry name" value="Aldolase/citrate-lyase_domain"/>
</dbReference>
<dbReference type="InterPro" id="IPR040442">
    <property type="entry name" value="Pyrv_kinase-like_dom_sf"/>
</dbReference>
<protein>
    <submittedName>
        <fullName evidence="5">2,4-dihydroxyhept-2-ene-1,7-dioic acid aldolase</fullName>
    </submittedName>
</protein>
<evidence type="ECO:0000313" key="5">
    <source>
        <dbReference type="EMBL" id="MBM9577308.1"/>
    </source>
</evidence>
<keyword evidence="3" id="KW-0456">Lyase</keyword>
<dbReference type="SUPFAM" id="SSF51621">
    <property type="entry name" value="Phosphoenolpyruvate/pyruvate domain"/>
    <property type="match status" value="1"/>
</dbReference>
<dbReference type="InterPro" id="IPR015813">
    <property type="entry name" value="Pyrv/PenolPyrv_kinase-like_dom"/>
</dbReference>
<comment type="similarity">
    <text evidence="1">Belongs to the HpcH/HpaI aldolase family.</text>
</comment>
<name>A0ABS2UAB5_9LEPT</name>
<dbReference type="RefSeq" id="WP_205279443.1">
    <property type="nucleotide sequence ID" value="NZ_JAFFPU010000033.1"/>
</dbReference>
<keyword evidence="2" id="KW-0479">Metal-binding</keyword>
<gene>
    <name evidence="5" type="ORF">JWG45_09105</name>
</gene>